<keyword evidence="2 4" id="KW-0863">Zinc-finger</keyword>
<keyword evidence="3" id="KW-0862">Zinc</keyword>
<dbReference type="GO" id="GO:0061630">
    <property type="term" value="F:ubiquitin protein ligase activity"/>
    <property type="evidence" value="ECO:0007669"/>
    <property type="project" value="TreeGrafter"/>
</dbReference>
<name>A0A1Y1Y751_9FUNG</name>
<evidence type="ECO:0000313" key="7">
    <source>
        <dbReference type="EMBL" id="ORX93556.1"/>
    </source>
</evidence>
<protein>
    <recommendedName>
        <fullName evidence="6">RING-type domain-containing protein</fullName>
    </recommendedName>
</protein>
<dbReference type="Pfam" id="PF13639">
    <property type="entry name" value="zf-RING_2"/>
    <property type="match status" value="1"/>
</dbReference>
<dbReference type="AlphaFoldDB" id="A0A1Y1Y751"/>
<evidence type="ECO:0000313" key="8">
    <source>
        <dbReference type="Proteomes" id="UP000193498"/>
    </source>
</evidence>
<dbReference type="OrthoDB" id="8062037at2759"/>
<keyword evidence="5" id="KW-1133">Transmembrane helix</keyword>
<evidence type="ECO:0000256" key="3">
    <source>
        <dbReference type="ARBA" id="ARBA00022833"/>
    </source>
</evidence>
<dbReference type="GO" id="GO:0006511">
    <property type="term" value="P:ubiquitin-dependent protein catabolic process"/>
    <property type="evidence" value="ECO:0007669"/>
    <property type="project" value="TreeGrafter"/>
</dbReference>
<sequence length="142" mass="15799">MSYIEVVNIASLLFIPIALYLYTYQSSLSSGYEEDDFYDMYLTGNPQSGYNISTGSGALPIKPLSVEMMRQLPLATVKECGIFDCSICREEIVAGESRDCLRKLSCGHIFHEACLFLWLQRAAICPLCRLQVAVGKPEVGLE</sequence>
<reference evidence="7 8" key="1">
    <citation type="submission" date="2016-07" db="EMBL/GenBank/DDBJ databases">
        <title>Pervasive Adenine N6-methylation of Active Genes in Fungi.</title>
        <authorList>
            <consortium name="DOE Joint Genome Institute"/>
            <person name="Mondo S.J."/>
            <person name="Dannebaum R.O."/>
            <person name="Kuo R.C."/>
            <person name="Labutti K."/>
            <person name="Haridas S."/>
            <person name="Kuo A."/>
            <person name="Salamov A."/>
            <person name="Ahrendt S.R."/>
            <person name="Lipzen A."/>
            <person name="Sullivan W."/>
            <person name="Andreopoulos W.B."/>
            <person name="Clum A."/>
            <person name="Lindquist E."/>
            <person name="Daum C."/>
            <person name="Ramamoorthy G.K."/>
            <person name="Gryganskyi A."/>
            <person name="Culley D."/>
            <person name="Magnuson J.K."/>
            <person name="James T.Y."/>
            <person name="O'Malley M.A."/>
            <person name="Stajich J.E."/>
            <person name="Spatafora J.W."/>
            <person name="Visel A."/>
            <person name="Grigoriev I.V."/>
        </authorList>
    </citation>
    <scope>NUCLEOTIDE SEQUENCE [LARGE SCALE GENOMIC DNA]</scope>
    <source>
        <strain evidence="7 8">CBS 931.73</strain>
    </source>
</reference>
<proteinExistence type="predicted"/>
<feature type="domain" description="RING-type" evidence="6">
    <location>
        <begin position="85"/>
        <end position="129"/>
    </location>
</feature>
<dbReference type="InterPro" id="IPR001841">
    <property type="entry name" value="Znf_RING"/>
</dbReference>
<dbReference type="PROSITE" id="PS50089">
    <property type="entry name" value="ZF_RING_2"/>
    <property type="match status" value="1"/>
</dbReference>
<dbReference type="STRING" id="1314790.A0A1Y1Y751"/>
<feature type="transmembrane region" description="Helical" evidence="5">
    <location>
        <begin position="6"/>
        <end position="24"/>
    </location>
</feature>
<dbReference type="SUPFAM" id="SSF57850">
    <property type="entry name" value="RING/U-box"/>
    <property type="match status" value="1"/>
</dbReference>
<dbReference type="Gene3D" id="3.30.40.10">
    <property type="entry name" value="Zinc/RING finger domain, C3HC4 (zinc finger)"/>
    <property type="match status" value="1"/>
</dbReference>
<dbReference type="GO" id="GO:0005634">
    <property type="term" value="C:nucleus"/>
    <property type="evidence" value="ECO:0007669"/>
    <property type="project" value="TreeGrafter"/>
</dbReference>
<dbReference type="InParanoid" id="A0A1Y1Y751"/>
<dbReference type="Proteomes" id="UP000193498">
    <property type="component" value="Unassembled WGS sequence"/>
</dbReference>
<dbReference type="PANTHER" id="PTHR45931:SF3">
    <property type="entry name" value="RING ZINC FINGER-CONTAINING PROTEIN"/>
    <property type="match status" value="1"/>
</dbReference>
<dbReference type="PANTHER" id="PTHR45931">
    <property type="entry name" value="SI:CH211-59O9.10"/>
    <property type="match status" value="1"/>
</dbReference>
<dbReference type="GO" id="GO:0008270">
    <property type="term" value="F:zinc ion binding"/>
    <property type="evidence" value="ECO:0007669"/>
    <property type="project" value="UniProtKB-KW"/>
</dbReference>
<organism evidence="7 8">
    <name type="scientific">Basidiobolus meristosporus CBS 931.73</name>
    <dbReference type="NCBI Taxonomy" id="1314790"/>
    <lineage>
        <taxon>Eukaryota</taxon>
        <taxon>Fungi</taxon>
        <taxon>Fungi incertae sedis</taxon>
        <taxon>Zoopagomycota</taxon>
        <taxon>Entomophthoromycotina</taxon>
        <taxon>Basidiobolomycetes</taxon>
        <taxon>Basidiobolales</taxon>
        <taxon>Basidiobolaceae</taxon>
        <taxon>Basidiobolus</taxon>
    </lineage>
</organism>
<dbReference type="SMART" id="SM00184">
    <property type="entry name" value="RING"/>
    <property type="match status" value="1"/>
</dbReference>
<dbReference type="InterPro" id="IPR051834">
    <property type="entry name" value="RING_finger_E3_ligase"/>
</dbReference>
<gene>
    <name evidence="7" type="ORF">K493DRAFT_302576</name>
</gene>
<keyword evidence="1" id="KW-0479">Metal-binding</keyword>
<accession>A0A1Y1Y751</accession>
<evidence type="ECO:0000256" key="2">
    <source>
        <dbReference type="ARBA" id="ARBA00022771"/>
    </source>
</evidence>
<keyword evidence="5" id="KW-0812">Transmembrane</keyword>
<keyword evidence="5" id="KW-0472">Membrane</keyword>
<dbReference type="InterPro" id="IPR013083">
    <property type="entry name" value="Znf_RING/FYVE/PHD"/>
</dbReference>
<comment type="caution">
    <text evidence="7">The sequence shown here is derived from an EMBL/GenBank/DDBJ whole genome shotgun (WGS) entry which is preliminary data.</text>
</comment>
<dbReference type="EMBL" id="MCFE01000231">
    <property type="protein sequence ID" value="ORX93556.1"/>
    <property type="molecule type" value="Genomic_DNA"/>
</dbReference>
<evidence type="ECO:0000256" key="5">
    <source>
        <dbReference type="SAM" id="Phobius"/>
    </source>
</evidence>
<evidence type="ECO:0000256" key="4">
    <source>
        <dbReference type="PROSITE-ProRule" id="PRU00175"/>
    </source>
</evidence>
<evidence type="ECO:0000256" key="1">
    <source>
        <dbReference type="ARBA" id="ARBA00022723"/>
    </source>
</evidence>
<keyword evidence="8" id="KW-1185">Reference proteome</keyword>
<evidence type="ECO:0000259" key="6">
    <source>
        <dbReference type="PROSITE" id="PS50089"/>
    </source>
</evidence>